<evidence type="ECO:0000256" key="8">
    <source>
        <dbReference type="SAM" id="MobiDB-lite"/>
    </source>
</evidence>
<dbReference type="Proteomes" id="UP000007875">
    <property type="component" value="Unassembled WGS sequence"/>
</dbReference>
<feature type="compositionally biased region" description="Basic and acidic residues" evidence="8">
    <location>
        <begin position="34"/>
        <end position="56"/>
    </location>
</feature>
<proteinExistence type="predicted"/>
<evidence type="ECO:0000256" key="1">
    <source>
        <dbReference type="ARBA" id="ARBA00004123"/>
    </source>
</evidence>
<evidence type="ECO:0000256" key="2">
    <source>
        <dbReference type="ARBA" id="ARBA00020235"/>
    </source>
</evidence>
<dbReference type="FunFam" id="1.25.40.10:FF:000058">
    <property type="entry name" value="Pre-mRNA processing factor 6"/>
    <property type="match status" value="1"/>
</dbReference>
<evidence type="ECO:0000256" key="7">
    <source>
        <dbReference type="ARBA" id="ARBA00046247"/>
    </source>
</evidence>
<dbReference type="eggNOG" id="KOG0495">
    <property type="taxonomic scope" value="Eukaryota"/>
</dbReference>
<reference evidence="10" key="3">
    <citation type="submission" date="2025-09" db="UniProtKB">
        <authorList>
            <consortium name="Ensembl"/>
        </authorList>
    </citation>
    <scope>IDENTIFICATION</scope>
</reference>
<dbReference type="GO" id="GO:0071013">
    <property type="term" value="C:catalytic step 2 spliceosome"/>
    <property type="evidence" value="ECO:0007669"/>
    <property type="project" value="TreeGrafter"/>
</dbReference>
<evidence type="ECO:0000256" key="4">
    <source>
        <dbReference type="ARBA" id="ARBA00023242"/>
    </source>
</evidence>
<evidence type="ECO:0000256" key="3">
    <source>
        <dbReference type="ARBA" id="ARBA00022737"/>
    </source>
</evidence>
<dbReference type="InterPro" id="IPR011990">
    <property type="entry name" value="TPR-like_helical_dom_sf"/>
</dbReference>
<dbReference type="SUPFAM" id="SSF48452">
    <property type="entry name" value="TPR-like"/>
    <property type="match status" value="1"/>
</dbReference>
<evidence type="ECO:0000313" key="11">
    <source>
        <dbReference type="Proteomes" id="UP000007875"/>
    </source>
</evidence>
<evidence type="ECO:0000259" key="9">
    <source>
        <dbReference type="Pfam" id="PF06424"/>
    </source>
</evidence>
<dbReference type="PANTHER" id="PTHR11246">
    <property type="entry name" value="PRE-MRNA SPLICING FACTOR"/>
    <property type="match status" value="1"/>
</dbReference>
<dbReference type="PANTHER" id="PTHR11246:SF1">
    <property type="entry name" value="PRE-MRNA-PROCESSING FACTOR 6"/>
    <property type="match status" value="1"/>
</dbReference>
<dbReference type="GO" id="GO:0000244">
    <property type="term" value="P:spliceosomal tri-snRNP complex assembly"/>
    <property type="evidence" value="ECO:0007669"/>
    <property type="project" value="TreeGrafter"/>
</dbReference>
<dbReference type="InParanoid" id="H2ZEY5"/>
<sequence>NRSFHPQFSGYAGNLFSSGPYEKDDEEADAVYESVDRKMDERRKQYRERREREELEKFREERPKIQQMFSDLKRKLGTISEDEWSSIPAVGDARNKKQRTPQLEKITPVPDSLFARGLAQGATVNSLDSRQQQYGGINTPFPSGLNTPFPGTSTPGWTTPAGELDMRKIGQARNTLMGMRLSQVSDSVSGQTVVDPKGYLTDLHSMLPQYGGDVADIKKARLLLKSVRETNPKHPPAWIASARLEEVTGKLQIARNIIMKGTEIEDVWLEAARLQPNDISKAVCASAIVQLPLSVKIWIRAASLETDDKAKKRVYRKERAELCAAVDVWLNHCKSLTKLDLLMDRTLLNLNFKLLFTNICSHTTHQHHHAPSPTQCTTNTTHHHSSPHHASTPRTTNTTFYQHTHCSNTTHHHTMHHQHHLPHHAALENVPNSVRLWKVAVELEEADDARIMLSRSVECCPHSTELWLALAKLETYQNARKVCSGGGGGISFYTFGIFVILMTTDHYLIISVNSHIRVHVYPFQALLLKKLPGLSKCPRAIPLWRLLSSLEQKKGTLTKARAVLEKARLKNPNCPELWLASIRLEWNADIKNIAKSLMARALQECPSSGLLWAEAVFIEGRAQRKTKSVDALKKCEHDPHVLLAIARLFWSERKLTKAREWFLRTVKIDQDFGDAWAFFYRFELAHGNEDKQQEVLKRCINAEPRHGQLWQTVSKDIKNWKLKTKELLPIISSKVPVAF</sequence>
<dbReference type="STRING" id="51511.ENSCSAVP00000016151"/>
<dbReference type="InterPro" id="IPR045075">
    <property type="entry name" value="Syf1-like"/>
</dbReference>
<dbReference type="InterPro" id="IPR003107">
    <property type="entry name" value="HAT"/>
</dbReference>
<dbReference type="GO" id="GO:0046540">
    <property type="term" value="C:U4/U6 x U5 tri-snRNP complex"/>
    <property type="evidence" value="ECO:0007669"/>
    <property type="project" value="TreeGrafter"/>
</dbReference>
<dbReference type="SMART" id="SM00386">
    <property type="entry name" value="HAT"/>
    <property type="match status" value="6"/>
</dbReference>
<dbReference type="InterPro" id="IPR010491">
    <property type="entry name" value="PRP1_N"/>
</dbReference>
<dbReference type="FunCoup" id="H2ZEY5">
    <property type="interactions" value="835"/>
</dbReference>
<evidence type="ECO:0000256" key="5">
    <source>
        <dbReference type="ARBA" id="ARBA00031070"/>
    </source>
</evidence>
<dbReference type="Pfam" id="PF06424">
    <property type="entry name" value="PRP1_N"/>
    <property type="match status" value="1"/>
</dbReference>
<accession>H2ZEY5</accession>
<keyword evidence="4" id="KW-0539">Nucleus</keyword>
<evidence type="ECO:0000256" key="6">
    <source>
        <dbReference type="ARBA" id="ARBA00032140"/>
    </source>
</evidence>
<name>H2ZEY5_CIOSA</name>
<reference evidence="11" key="1">
    <citation type="submission" date="2003-08" db="EMBL/GenBank/DDBJ databases">
        <authorList>
            <person name="Birren B."/>
            <person name="Nusbaum C."/>
            <person name="Abebe A."/>
            <person name="Abouelleil A."/>
            <person name="Adekoya E."/>
            <person name="Ait-zahra M."/>
            <person name="Allen N."/>
            <person name="Allen T."/>
            <person name="An P."/>
            <person name="Anderson M."/>
            <person name="Anderson S."/>
            <person name="Arachchi H."/>
            <person name="Armbruster J."/>
            <person name="Bachantsang P."/>
            <person name="Baldwin J."/>
            <person name="Barry A."/>
            <person name="Bayul T."/>
            <person name="Blitshsteyn B."/>
            <person name="Bloom T."/>
            <person name="Blye J."/>
            <person name="Boguslavskiy L."/>
            <person name="Borowsky M."/>
            <person name="Boukhgalter B."/>
            <person name="Brunache A."/>
            <person name="Butler J."/>
            <person name="Calixte N."/>
            <person name="Calvo S."/>
            <person name="Camarata J."/>
            <person name="Campo K."/>
            <person name="Chang J."/>
            <person name="Cheshatsang Y."/>
            <person name="Citroen M."/>
            <person name="Collymore A."/>
            <person name="Considine T."/>
            <person name="Cook A."/>
            <person name="Cooke P."/>
            <person name="Corum B."/>
            <person name="Cuomo C."/>
            <person name="David R."/>
            <person name="Dawoe T."/>
            <person name="Degray S."/>
            <person name="Dodge S."/>
            <person name="Dooley K."/>
            <person name="Dorje P."/>
            <person name="Dorjee K."/>
            <person name="Dorris L."/>
            <person name="Duffey N."/>
            <person name="Dupes A."/>
            <person name="Elkins T."/>
            <person name="Engels R."/>
            <person name="Erickson J."/>
            <person name="Farina A."/>
            <person name="Faro S."/>
            <person name="Ferreira P."/>
            <person name="Fischer H."/>
            <person name="Fitzgerald M."/>
            <person name="Foley K."/>
            <person name="Gage D."/>
            <person name="Galagan J."/>
            <person name="Gearin G."/>
            <person name="Gnerre S."/>
            <person name="Gnirke A."/>
            <person name="Goyette A."/>
            <person name="Graham J."/>
            <person name="Grandbois E."/>
            <person name="Gyaltsen K."/>
            <person name="Hafez N."/>
            <person name="Hagopian D."/>
            <person name="Hagos B."/>
            <person name="Hall J."/>
            <person name="Hatcher B."/>
            <person name="Heller A."/>
            <person name="Higgins H."/>
            <person name="Honan T."/>
            <person name="Horn A."/>
            <person name="Houde N."/>
            <person name="Hughes L."/>
            <person name="Hulme W."/>
            <person name="Husby E."/>
            <person name="Iliev I."/>
            <person name="Jaffe D."/>
            <person name="Jones C."/>
            <person name="Kamal M."/>
            <person name="Kamat A."/>
            <person name="Kamvysselis M."/>
            <person name="Karlsson E."/>
            <person name="Kells C."/>
            <person name="Kieu A."/>
            <person name="Kisner P."/>
            <person name="Kodira C."/>
            <person name="Kulbokas E."/>
            <person name="Labutti K."/>
            <person name="Lama D."/>
            <person name="Landers T."/>
            <person name="Leger J."/>
            <person name="Levine S."/>
            <person name="Lewis D."/>
            <person name="Lewis T."/>
            <person name="Lindblad-toh K."/>
            <person name="Liu X."/>
            <person name="Lokyitsang T."/>
            <person name="Lokyitsang Y."/>
            <person name="Lucien O."/>
            <person name="Lui A."/>
            <person name="Ma L.J."/>
            <person name="Mabbitt R."/>
            <person name="Macdonald J."/>
            <person name="Maclean C."/>
            <person name="Major J."/>
            <person name="Manning J."/>
            <person name="Marabella R."/>
            <person name="Maru K."/>
            <person name="Matthews C."/>
            <person name="Mauceli E."/>
            <person name="Mccarthy M."/>
            <person name="Mcdonough S."/>
            <person name="Mcghee T."/>
            <person name="Meldrim J."/>
            <person name="Meneus L."/>
            <person name="Mesirov J."/>
            <person name="Mihalev A."/>
            <person name="Mihova T."/>
            <person name="Mikkelsen T."/>
            <person name="Mlenga V."/>
            <person name="Moru K."/>
            <person name="Mozes J."/>
            <person name="Mulrain L."/>
            <person name="Munson G."/>
            <person name="Naylor J."/>
            <person name="Newes C."/>
            <person name="Nguyen C."/>
            <person name="Nguyen N."/>
            <person name="Nguyen T."/>
            <person name="Nicol R."/>
            <person name="Nielsen C."/>
            <person name="Nizzari M."/>
            <person name="Norbu C."/>
            <person name="Norbu N."/>
            <person name="O'donnell P."/>
            <person name="Okoawo O."/>
            <person name="O'leary S."/>
            <person name="Omotosho B."/>
            <person name="O'neill K."/>
            <person name="Osman S."/>
            <person name="Parker S."/>
            <person name="Perrin D."/>
            <person name="Phunkhang P."/>
            <person name="Piqani B."/>
            <person name="Purcell S."/>
            <person name="Rachupka T."/>
            <person name="Ramasamy U."/>
            <person name="Rameau R."/>
            <person name="Ray V."/>
            <person name="Raymond C."/>
            <person name="Retta R."/>
            <person name="Richardson S."/>
            <person name="Rise C."/>
            <person name="Rodriguez J."/>
            <person name="Rogers J."/>
            <person name="Rogov P."/>
            <person name="Rutman M."/>
            <person name="Schupbach R."/>
            <person name="Seaman C."/>
            <person name="Settipalli S."/>
            <person name="Sharpe T."/>
            <person name="Sheridan J."/>
            <person name="Sherpa N."/>
            <person name="Shi J."/>
            <person name="Smirnov S."/>
            <person name="Smith C."/>
            <person name="Sougnez C."/>
            <person name="Spencer B."/>
            <person name="Stalker J."/>
            <person name="Stange-thomann N."/>
            <person name="Stavropoulos S."/>
            <person name="Stetson K."/>
            <person name="Stone C."/>
            <person name="Stone S."/>
            <person name="Stubbs M."/>
            <person name="Talamas J."/>
            <person name="Tchuinga P."/>
            <person name="Tenzing P."/>
            <person name="Tesfaye S."/>
            <person name="Theodore J."/>
            <person name="Thoulutsang Y."/>
            <person name="Topham K."/>
            <person name="Towey S."/>
            <person name="Tsamla T."/>
            <person name="Tsomo N."/>
            <person name="Vallee D."/>
            <person name="Vassiliev H."/>
            <person name="Venkataraman V."/>
            <person name="Vinson J."/>
            <person name="Vo A."/>
            <person name="Wade C."/>
            <person name="Wang S."/>
            <person name="Wangchuk T."/>
            <person name="Wangdi T."/>
            <person name="Whittaker C."/>
            <person name="Wilkinson J."/>
            <person name="Wu Y."/>
            <person name="Wyman D."/>
            <person name="Yadav S."/>
            <person name="Yang S."/>
            <person name="Yang X."/>
            <person name="Yeager S."/>
            <person name="Yee E."/>
            <person name="Young G."/>
            <person name="Zainoun J."/>
            <person name="Zembeck L."/>
            <person name="Zimmer A."/>
            <person name="Zody M."/>
            <person name="Lander E."/>
        </authorList>
    </citation>
    <scope>NUCLEOTIDE SEQUENCE [LARGE SCALE GENOMIC DNA]</scope>
</reference>
<organism evidence="10 11">
    <name type="scientific">Ciona savignyi</name>
    <name type="common">Pacific transparent sea squirt</name>
    <dbReference type="NCBI Taxonomy" id="51511"/>
    <lineage>
        <taxon>Eukaryota</taxon>
        <taxon>Metazoa</taxon>
        <taxon>Chordata</taxon>
        <taxon>Tunicata</taxon>
        <taxon>Ascidiacea</taxon>
        <taxon>Phlebobranchia</taxon>
        <taxon>Cionidae</taxon>
        <taxon>Ciona</taxon>
    </lineage>
</organism>
<feature type="compositionally biased region" description="Low complexity" evidence="8">
    <location>
        <begin position="371"/>
        <end position="380"/>
    </location>
</feature>
<keyword evidence="3" id="KW-0677">Repeat</keyword>
<feature type="region of interest" description="Disordered" evidence="8">
    <location>
        <begin position="1"/>
        <end position="56"/>
    </location>
</feature>
<dbReference type="GeneTree" id="ENSGT00940000172817"/>
<comment type="subcellular location">
    <subcellularLocation>
        <location evidence="1">Nucleus</location>
    </subcellularLocation>
</comment>
<comment type="function">
    <text evidence="7">Involved in pre-mRNA splicing as component of the U4/U6-U5 tri-snRNP complex, one of the building blocks of the spliceosome. Enhances dihydrotestosterone-induced transactivation activity of AR, as well as dexamethasone-induced transactivation activity of NR3C1, but does not affect estrogen-induced transactivation.</text>
</comment>
<feature type="region of interest" description="Disordered" evidence="8">
    <location>
        <begin position="367"/>
        <end position="400"/>
    </location>
</feature>
<keyword evidence="11" id="KW-1185">Reference proteome</keyword>
<dbReference type="HOGENOM" id="CLU_007010_0_0_1"/>
<dbReference type="AlphaFoldDB" id="H2ZEY5"/>
<reference evidence="10" key="2">
    <citation type="submission" date="2025-08" db="UniProtKB">
        <authorList>
            <consortium name="Ensembl"/>
        </authorList>
    </citation>
    <scope>IDENTIFICATION</scope>
</reference>
<dbReference type="Gene3D" id="1.25.40.10">
    <property type="entry name" value="Tetratricopeptide repeat domain"/>
    <property type="match status" value="1"/>
</dbReference>
<protein>
    <recommendedName>
        <fullName evidence="2">Pre-mRNA-processing factor 6</fullName>
    </recommendedName>
    <alternativeName>
        <fullName evidence="6">PRP6 homolog</fullName>
    </alternativeName>
    <alternativeName>
        <fullName evidence="5">U5 snRNP-associated 102 kDa protein</fullName>
    </alternativeName>
</protein>
<evidence type="ECO:0000313" key="10">
    <source>
        <dbReference type="Ensembl" id="ENSCSAVP00000016151.1"/>
    </source>
</evidence>
<feature type="domain" description="PRP1 splicing factor N-terminal" evidence="9">
    <location>
        <begin position="7"/>
        <end position="96"/>
    </location>
</feature>
<dbReference type="OMA" id="DGWAWYY"/>
<dbReference type="Ensembl" id="ENSCSAVT00000016332.1">
    <property type="protein sequence ID" value="ENSCSAVP00000016151.1"/>
    <property type="gene ID" value="ENSCSAVG00000009500.1"/>
</dbReference>